<name>A0ABY6P169_9NOCA</name>
<dbReference type="InterPro" id="IPR001296">
    <property type="entry name" value="Glyco_trans_1"/>
</dbReference>
<accession>A0ABY6P169</accession>
<evidence type="ECO:0000313" key="4">
    <source>
        <dbReference type="Proteomes" id="UP001164965"/>
    </source>
</evidence>
<dbReference type="PANTHER" id="PTHR45947:SF3">
    <property type="entry name" value="SULFOQUINOVOSYL TRANSFERASE SQD2"/>
    <property type="match status" value="1"/>
</dbReference>
<dbReference type="RefSeq" id="WP_265383064.1">
    <property type="nucleotide sequence ID" value="NZ_CP110615.1"/>
</dbReference>
<evidence type="ECO:0000259" key="2">
    <source>
        <dbReference type="Pfam" id="PF00534"/>
    </source>
</evidence>
<organism evidence="3 4">
    <name type="scientific">Rhodococcus antarcticus</name>
    <dbReference type="NCBI Taxonomy" id="2987751"/>
    <lineage>
        <taxon>Bacteria</taxon>
        <taxon>Bacillati</taxon>
        <taxon>Actinomycetota</taxon>
        <taxon>Actinomycetes</taxon>
        <taxon>Mycobacteriales</taxon>
        <taxon>Nocardiaceae</taxon>
        <taxon>Rhodococcus</taxon>
    </lineage>
</organism>
<protein>
    <submittedName>
        <fullName evidence="3">Glycosyltransferase family 4 protein</fullName>
    </submittedName>
</protein>
<dbReference type="Gene3D" id="3.40.50.2000">
    <property type="entry name" value="Glycogen Phosphorylase B"/>
    <property type="match status" value="2"/>
</dbReference>
<dbReference type="Pfam" id="PF00534">
    <property type="entry name" value="Glycos_transf_1"/>
    <property type="match status" value="1"/>
</dbReference>
<dbReference type="PANTHER" id="PTHR45947">
    <property type="entry name" value="SULFOQUINOVOSYL TRANSFERASE SQD2"/>
    <property type="match status" value="1"/>
</dbReference>
<keyword evidence="4" id="KW-1185">Reference proteome</keyword>
<dbReference type="InterPro" id="IPR050194">
    <property type="entry name" value="Glycosyltransferase_grp1"/>
</dbReference>
<feature type="domain" description="Glycosyl transferase family 1" evidence="2">
    <location>
        <begin position="181"/>
        <end position="318"/>
    </location>
</feature>
<proteinExistence type="predicted"/>
<reference evidence="3" key="1">
    <citation type="submission" date="2022-10" db="EMBL/GenBank/DDBJ databases">
        <title>Rhodococcus sp.75.</title>
        <authorList>
            <person name="Sun M."/>
        </authorList>
    </citation>
    <scope>NUCLEOTIDE SEQUENCE</scope>
    <source>
        <strain evidence="3">75</strain>
    </source>
</reference>
<dbReference type="CDD" id="cd03801">
    <property type="entry name" value="GT4_PimA-like"/>
    <property type="match status" value="1"/>
</dbReference>
<dbReference type="SUPFAM" id="SSF53756">
    <property type="entry name" value="UDP-Glycosyltransferase/glycogen phosphorylase"/>
    <property type="match status" value="1"/>
</dbReference>
<dbReference type="EMBL" id="CP110615">
    <property type="protein sequence ID" value="UZJ24958.1"/>
    <property type="molecule type" value="Genomic_DNA"/>
</dbReference>
<dbReference type="Proteomes" id="UP001164965">
    <property type="component" value="Chromosome"/>
</dbReference>
<sequence length="351" mass="38314">MRVLLTTLRNPFVGGHNVQAKMTALSLRSLGVDVEMTDDPAPDPYGFDILHSVGEGVNRATVRRARQHGVPVVISPIYWRLSYIYGEERPLTPTVLAGRARMAVALGRRAIQGSEHPAAARLINRRIELGMLFEAADLLLPNSTSEGDAIKAELGVETPMRVVPNAVDPTMFRHAEPVGSREGVLCVGRIEPHKNQLGLLRALRGSGVPVTIVGPVHRDHLSYGRAVSKLASRTGATVMDALAPSELPDIYRSHKVHVLPSWFETTGLVTLEAALSGCTVVSTSRGFARDYFGDLINYCDPADPRSITHAVDGALDAPPCPELVVRILQNFTWWHTSRATMKAYEWVLAAR</sequence>
<evidence type="ECO:0000313" key="3">
    <source>
        <dbReference type="EMBL" id="UZJ24958.1"/>
    </source>
</evidence>
<evidence type="ECO:0000256" key="1">
    <source>
        <dbReference type="ARBA" id="ARBA00022679"/>
    </source>
</evidence>
<keyword evidence="1" id="KW-0808">Transferase</keyword>
<gene>
    <name evidence="3" type="ORF">RHODO2019_00080</name>
</gene>